<accession>A0A0V1LCK6</accession>
<comment type="caution">
    <text evidence="1">The sequence shown here is derived from an EMBL/GenBank/DDBJ whole genome shotgun (WGS) entry which is preliminary data.</text>
</comment>
<reference evidence="1 2" key="1">
    <citation type="submission" date="2015-05" db="EMBL/GenBank/DDBJ databases">
        <title>Evolution of Trichinella species and genotypes.</title>
        <authorList>
            <person name="Korhonen P.K."/>
            <person name="Edoardo P."/>
            <person name="Giuseppe L.R."/>
            <person name="Gasser R.B."/>
        </authorList>
    </citation>
    <scope>NUCLEOTIDE SEQUENCE [LARGE SCALE GENOMIC DNA]</scope>
    <source>
        <strain evidence="1">ISS10</strain>
    </source>
</reference>
<dbReference type="EMBL" id="JYDW01000078">
    <property type="protein sequence ID" value="KRZ57268.1"/>
    <property type="molecule type" value="Genomic_DNA"/>
</dbReference>
<keyword evidence="2" id="KW-1185">Reference proteome</keyword>
<dbReference type="AlphaFoldDB" id="A0A0V1LCK6"/>
<protein>
    <submittedName>
        <fullName evidence="1">Uncharacterized protein</fullName>
    </submittedName>
</protein>
<proteinExistence type="predicted"/>
<dbReference type="Proteomes" id="UP000054721">
    <property type="component" value="Unassembled WGS sequence"/>
</dbReference>
<gene>
    <name evidence="1" type="ORF">T02_16175</name>
</gene>
<name>A0A0V1LCK6_9BILA</name>
<evidence type="ECO:0000313" key="2">
    <source>
        <dbReference type="Proteomes" id="UP000054721"/>
    </source>
</evidence>
<sequence length="59" mass="7000">MFASALLILKLLKEMSISKMQTNFLNEMLKFNKRLSCQSISIEQKSVDRCKEKRYIENK</sequence>
<organism evidence="1 2">
    <name type="scientific">Trichinella nativa</name>
    <dbReference type="NCBI Taxonomy" id="6335"/>
    <lineage>
        <taxon>Eukaryota</taxon>
        <taxon>Metazoa</taxon>
        <taxon>Ecdysozoa</taxon>
        <taxon>Nematoda</taxon>
        <taxon>Enoplea</taxon>
        <taxon>Dorylaimia</taxon>
        <taxon>Trichinellida</taxon>
        <taxon>Trichinellidae</taxon>
        <taxon>Trichinella</taxon>
    </lineage>
</organism>
<evidence type="ECO:0000313" key="1">
    <source>
        <dbReference type="EMBL" id="KRZ57268.1"/>
    </source>
</evidence>